<gene>
    <name evidence="2" type="ORF">ENUP19_0305G0101</name>
</gene>
<keyword evidence="1" id="KW-0472">Membrane</keyword>
<proteinExistence type="predicted"/>
<feature type="transmembrane region" description="Helical" evidence="1">
    <location>
        <begin position="12"/>
        <end position="33"/>
    </location>
</feature>
<keyword evidence="1" id="KW-0812">Transmembrane</keyword>
<sequence length="125" mass="13770">MASTITRLFQKNIFSFILVSYAIIMAGIFYDIIIEPPGTGSVMDKYGNIKPETIMKGRHNGQYVVEGICASIFFVMIAGGMIIVDKSISMTEADRKKPLFAVGGVIATSFGLLMIYFFAKTKFGF</sequence>
<dbReference type="Proteomes" id="UP001628156">
    <property type="component" value="Unassembled WGS sequence"/>
</dbReference>
<accession>A0ABQ0DVS7</accession>
<dbReference type="PANTHER" id="PTHR13160">
    <property type="entry name" value="OLIGOSACCHARYLTRANSFERASE COMPLEX SUBUNIT OSTC"/>
    <property type="match status" value="1"/>
</dbReference>
<evidence type="ECO:0000256" key="1">
    <source>
        <dbReference type="SAM" id="Phobius"/>
    </source>
</evidence>
<evidence type="ECO:0000313" key="2">
    <source>
        <dbReference type="EMBL" id="GAB1226852.1"/>
    </source>
</evidence>
<dbReference type="EMBL" id="BAAFRS010000305">
    <property type="protein sequence ID" value="GAB1226852.1"/>
    <property type="molecule type" value="Genomic_DNA"/>
</dbReference>
<evidence type="ECO:0008006" key="4">
    <source>
        <dbReference type="Google" id="ProtNLM"/>
    </source>
</evidence>
<reference evidence="2 3" key="1">
    <citation type="journal article" date="2019" name="PLoS Negl. Trop. Dis.">
        <title>Whole genome sequencing of Entamoeba nuttalli reveals mammalian host-related molecular signatures and a novel octapeptide-repeat surface protein.</title>
        <authorList>
            <person name="Tanaka M."/>
            <person name="Makiuchi T."/>
            <person name="Komiyama T."/>
            <person name="Shiina T."/>
            <person name="Osaki K."/>
            <person name="Tachibana H."/>
        </authorList>
    </citation>
    <scope>NUCLEOTIDE SEQUENCE [LARGE SCALE GENOMIC DNA]</scope>
    <source>
        <strain evidence="2 3">P19-061405</strain>
    </source>
</reference>
<comment type="caution">
    <text evidence="2">The sequence shown here is derived from an EMBL/GenBank/DDBJ whole genome shotgun (WGS) entry which is preliminary data.</text>
</comment>
<feature type="transmembrane region" description="Helical" evidence="1">
    <location>
        <begin position="99"/>
        <end position="119"/>
    </location>
</feature>
<organism evidence="2 3">
    <name type="scientific">Entamoeba nuttalli</name>
    <dbReference type="NCBI Taxonomy" id="412467"/>
    <lineage>
        <taxon>Eukaryota</taxon>
        <taxon>Amoebozoa</taxon>
        <taxon>Evosea</taxon>
        <taxon>Archamoebae</taxon>
        <taxon>Mastigamoebida</taxon>
        <taxon>Entamoebidae</taxon>
        <taxon>Entamoeba</taxon>
    </lineage>
</organism>
<protein>
    <recommendedName>
        <fullName evidence="4">DC2 protein</fullName>
    </recommendedName>
</protein>
<keyword evidence="1" id="KW-1133">Transmembrane helix</keyword>
<keyword evidence="3" id="KW-1185">Reference proteome</keyword>
<dbReference type="InterPro" id="IPR042416">
    <property type="entry name" value="OSTC"/>
</dbReference>
<dbReference type="PANTHER" id="PTHR13160:SF4">
    <property type="entry name" value="OLIGOSACCHARYLTRANSFERASE COMPLEX SUBUNIT OSTC"/>
    <property type="match status" value="1"/>
</dbReference>
<name>A0ABQ0DVS7_9EUKA</name>
<feature type="transmembrane region" description="Helical" evidence="1">
    <location>
        <begin position="63"/>
        <end position="84"/>
    </location>
</feature>
<evidence type="ECO:0000313" key="3">
    <source>
        <dbReference type="Proteomes" id="UP001628156"/>
    </source>
</evidence>